<dbReference type="GO" id="GO:0009507">
    <property type="term" value="C:chloroplast"/>
    <property type="evidence" value="ECO:0007669"/>
    <property type="project" value="TreeGrafter"/>
</dbReference>
<protein>
    <recommendedName>
        <fullName evidence="1">Rhodanese domain-containing protein</fullName>
    </recommendedName>
</protein>
<dbReference type="PANTHER" id="PTHR44920">
    <property type="entry name" value="RHODANESE-LIKE DOMAIN-CONTAINING PROTEIN 14, CHLOROPLASTIC-RELATED"/>
    <property type="match status" value="1"/>
</dbReference>
<dbReference type="Pfam" id="PF00581">
    <property type="entry name" value="Rhodanese"/>
    <property type="match status" value="1"/>
</dbReference>
<sequence length="194" mass="22486">MVVIEAGSRRLLVGRGANDRRSGFRTSRMPSLSSCRLRVIGMAEVQQEDEKKTEDERFRSPRNVTTRGWFYDNFVKDHTMEAKLNKFKSDVASRDGFVGSLFNDAFKYTAWIEIHRKLTERNLESISCKEVYELVKSNKAVLIDVREPDEFEKVHAENAKSAPLFRQIQGNDLKANLRYQGILIIHMVVIVMNW</sequence>
<reference evidence="2" key="1">
    <citation type="submission" date="2021-08" db="EMBL/GenBank/DDBJ databases">
        <title>WGS assembly of Ceratopteris richardii.</title>
        <authorList>
            <person name="Marchant D.B."/>
            <person name="Chen G."/>
            <person name="Jenkins J."/>
            <person name="Shu S."/>
            <person name="Leebens-Mack J."/>
            <person name="Grimwood J."/>
            <person name="Schmutz J."/>
            <person name="Soltis P."/>
            <person name="Soltis D."/>
            <person name="Chen Z.-H."/>
        </authorList>
    </citation>
    <scope>NUCLEOTIDE SEQUENCE</scope>
    <source>
        <strain evidence="2">Whitten #5841</strain>
        <tissue evidence="2">Leaf</tissue>
    </source>
</reference>
<evidence type="ECO:0000313" key="2">
    <source>
        <dbReference type="EMBL" id="KAH7441660.1"/>
    </source>
</evidence>
<dbReference type="SUPFAM" id="SSF52821">
    <property type="entry name" value="Rhodanese/Cell cycle control phosphatase"/>
    <property type="match status" value="1"/>
</dbReference>
<evidence type="ECO:0000259" key="1">
    <source>
        <dbReference type="PROSITE" id="PS50206"/>
    </source>
</evidence>
<dbReference type="OrthoDB" id="496335at2759"/>
<dbReference type="AlphaFoldDB" id="A0A8T2V395"/>
<name>A0A8T2V395_CERRI</name>
<dbReference type="CDD" id="cd00158">
    <property type="entry name" value="RHOD"/>
    <property type="match status" value="1"/>
</dbReference>
<comment type="caution">
    <text evidence="2">The sequence shown here is derived from an EMBL/GenBank/DDBJ whole genome shotgun (WGS) entry which is preliminary data.</text>
</comment>
<dbReference type="InterPro" id="IPR036873">
    <property type="entry name" value="Rhodanese-like_dom_sf"/>
</dbReference>
<dbReference type="InterPro" id="IPR001763">
    <property type="entry name" value="Rhodanese-like_dom"/>
</dbReference>
<evidence type="ECO:0000313" key="3">
    <source>
        <dbReference type="Proteomes" id="UP000825935"/>
    </source>
</evidence>
<dbReference type="InterPro" id="IPR043186">
    <property type="entry name" value="Str14"/>
</dbReference>
<proteinExistence type="predicted"/>
<dbReference type="PANTHER" id="PTHR44920:SF2">
    <property type="entry name" value="RHODANESE DOMAIN-CONTAINING PROTEIN"/>
    <property type="match status" value="1"/>
</dbReference>
<dbReference type="PROSITE" id="PS50206">
    <property type="entry name" value="RHODANESE_3"/>
    <property type="match status" value="1"/>
</dbReference>
<keyword evidence="3" id="KW-1185">Reference proteome</keyword>
<dbReference type="Proteomes" id="UP000825935">
    <property type="component" value="Chromosome 3"/>
</dbReference>
<accession>A0A8T2V395</accession>
<gene>
    <name evidence="2" type="ORF">KP509_03G047500</name>
</gene>
<dbReference type="Gene3D" id="3.40.250.10">
    <property type="entry name" value="Rhodanese-like domain"/>
    <property type="match status" value="1"/>
</dbReference>
<organism evidence="2 3">
    <name type="scientific">Ceratopteris richardii</name>
    <name type="common">Triangle waterfern</name>
    <dbReference type="NCBI Taxonomy" id="49495"/>
    <lineage>
        <taxon>Eukaryota</taxon>
        <taxon>Viridiplantae</taxon>
        <taxon>Streptophyta</taxon>
        <taxon>Embryophyta</taxon>
        <taxon>Tracheophyta</taxon>
        <taxon>Polypodiopsida</taxon>
        <taxon>Polypodiidae</taxon>
        <taxon>Polypodiales</taxon>
        <taxon>Pteridineae</taxon>
        <taxon>Pteridaceae</taxon>
        <taxon>Parkerioideae</taxon>
        <taxon>Ceratopteris</taxon>
    </lineage>
</organism>
<dbReference type="EMBL" id="CM035408">
    <property type="protein sequence ID" value="KAH7441660.1"/>
    <property type="molecule type" value="Genomic_DNA"/>
</dbReference>
<feature type="domain" description="Rhodanese" evidence="1">
    <location>
        <begin position="136"/>
        <end position="164"/>
    </location>
</feature>